<comment type="caution">
    <text evidence="2">The sequence shown here is derived from an EMBL/GenBank/DDBJ whole genome shotgun (WGS) entry which is preliminary data.</text>
</comment>
<dbReference type="Proteomes" id="UP001334248">
    <property type="component" value="Unassembled WGS sequence"/>
</dbReference>
<dbReference type="InterPro" id="IPR011008">
    <property type="entry name" value="Dimeric_a/b-barrel"/>
</dbReference>
<dbReference type="SUPFAM" id="SSF54909">
    <property type="entry name" value="Dimeric alpha+beta barrel"/>
    <property type="match status" value="1"/>
</dbReference>
<dbReference type="Gene3D" id="3.30.70.100">
    <property type="match status" value="1"/>
</dbReference>
<reference evidence="2 3" key="1">
    <citation type="journal article" date="2023" name="Res Sq">
        <title>Genomic and morphological characterization of Knufia obscura isolated from the Mars 2020 spacecraft assembly facility.</title>
        <authorList>
            <person name="Chander A.M."/>
            <person name="Teixeira M.M."/>
            <person name="Singh N.K."/>
            <person name="Williams M.P."/>
            <person name="Parker C.W."/>
            <person name="Leo P."/>
            <person name="Stajich J.E."/>
            <person name="Torok T."/>
            <person name="Tighe S."/>
            <person name="Mason C.E."/>
            <person name="Venkateswaran K."/>
        </authorList>
    </citation>
    <scope>NUCLEOTIDE SEQUENCE [LARGE SCALE GENOMIC DNA]</scope>
    <source>
        <strain evidence="2 3">CCFEE 5817</strain>
    </source>
</reference>
<proteinExistence type="predicted"/>
<protein>
    <recommendedName>
        <fullName evidence="1">ABM domain-containing protein</fullName>
    </recommendedName>
</protein>
<keyword evidence="3" id="KW-1185">Reference proteome</keyword>
<gene>
    <name evidence="2" type="ORF">PMZ80_011204</name>
</gene>
<evidence type="ECO:0000313" key="3">
    <source>
        <dbReference type="Proteomes" id="UP001334248"/>
    </source>
</evidence>
<name>A0ABR0R7F4_9EURO</name>
<evidence type="ECO:0000259" key="1">
    <source>
        <dbReference type="PROSITE" id="PS51725"/>
    </source>
</evidence>
<dbReference type="EMBL" id="JAVHJV010000030">
    <property type="protein sequence ID" value="KAK5936557.1"/>
    <property type="molecule type" value="Genomic_DNA"/>
</dbReference>
<dbReference type="GeneID" id="90004653"/>
<sequence length="106" mass="12324">MVLDVIVITTPAKGKEARVEELIGQQVEGIRQNEPGVLFDRCYKRADLDDGTEFVIVQRYKDEAAYNAHFHTEHRKDLPAIIKDEELMEKPMVYMKLEPIRYGFGR</sequence>
<dbReference type="Pfam" id="PF03992">
    <property type="entry name" value="ABM"/>
    <property type="match status" value="1"/>
</dbReference>
<dbReference type="RefSeq" id="XP_064724647.1">
    <property type="nucleotide sequence ID" value="XM_064879592.1"/>
</dbReference>
<dbReference type="InterPro" id="IPR007138">
    <property type="entry name" value="ABM_dom"/>
</dbReference>
<organism evidence="2 3">
    <name type="scientific">Knufia obscura</name>
    <dbReference type="NCBI Taxonomy" id="1635080"/>
    <lineage>
        <taxon>Eukaryota</taxon>
        <taxon>Fungi</taxon>
        <taxon>Dikarya</taxon>
        <taxon>Ascomycota</taxon>
        <taxon>Pezizomycotina</taxon>
        <taxon>Eurotiomycetes</taxon>
        <taxon>Chaetothyriomycetidae</taxon>
        <taxon>Chaetothyriales</taxon>
        <taxon>Trichomeriaceae</taxon>
        <taxon>Knufia</taxon>
    </lineage>
</organism>
<dbReference type="PROSITE" id="PS51725">
    <property type="entry name" value="ABM"/>
    <property type="match status" value="1"/>
</dbReference>
<feature type="domain" description="ABM" evidence="1">
    <location>
        <begin position="1"/>
        <end position="95"/>
    </location>
</feature>
<evidence type="ECO:0000313" key="2">
    <source>
        <dbReference type="EMBL" id="KAK5936557.1"/>
    </source>
</evidence>
<accession>A0ABR0R7F4</accession>